<dbReference type="GO" id="GO:0006552">
    <property type="term" value="P:L-leucine catabolic process"/>
    <property type="evidence" value="ECO:0007669"/>
    <property type="project" value="TreeGrafter"/>
</dbReference>
<dbReference type="OrthoDB" id="9988775at2759"/>
<evidence type="ECO:0000259" key="1">
    <source>
        <dbReference type="Pfam" id="PF02771"/>
    </source>
</evidence>
<accession>A0A8J6BBR6</accession>
<dbReference type="EMBL" id="WNTK01014443">
    <property type="protein sequence ID" value="KAG9462004.1"/>
    <property type="molecule type" value="Genomic_DNA"/>
</dbReference>
<dbReference type="GO" id="GO:0050660">
    <property type="term" value="F:flavin adenine dinucleotide binding"/>
    <property type="evidence" value="ECO:0007669"/>
    <property type="project" value="InterPro"/>
</dbReference>
<dbReference type="InterPro" id="IPR009100">
    <property type="entry name" value="AcylCoA_DH/oxidase_NM_dom_sf"/>
</dbReference>
<dbReference type="PANTHER" id="PTHR43884">
    <property type="entry name" value="ACYL-COA DEHYDROGENASE"/>
    <property type="match status" value="1"/>
</dbReference>
<dbReference type="Proteomes" id="UP000770717">
    <property type="component" value="Unassembled WGS sequence"/>
</dbReference>
<reference evidence="2" key="1">
    <citation type="thesis" date="2020" institute="ProQuest LLC" country="789 East Eisenhower Parkway, Ann Arbor, MI, USA">
        <title>Comparative Genomics and Chromosome Evolution.</title>
        <authorList>
            <person name="Mudd A.B."/>
        </authorList>
    </citation>
    <scope>NUCLEOTIDE SEQUENCE</scope>
    <source>
        <strain evidence="2">HN-11 Male</strain>
        <tissue evidence="2">Kidney and liver</tissue>
    </source>
</reference>
<dbReference type="FunFam" id="1.10.540.10:FF:000007">
    <property type="entry name" value="Isovaleryl-CoA dehydrogenase, mitochondrial"/>
    <property type="match status" value="1"/>
</dbReference>
<dbReference type="InterPro" id="IPR013786">
    <property type="entry name" value="AcylCoA_DH/ox_N"/>
</dbReference>
<name>A0A8J6BBR6_ELECQ</name>
<dbReference type="AlphaFoldDB" id="A0A8J6BBR6"/>
<feature type="domain" description="Acyl-CoA dehydrogenase/oxidase N-terminal" evidence="1">
    <location>
        <begin position="102"/>
        <end position="213"/>
    </location>
</feature>
<proteinExistence type="predicted"/>
<organism evidence="2 3">
    <name type="scientific">Eleutherodactylus coqui</name>
    <name type="common">Puerto Rican coqui</name>
    <dbReference type="NCBI Taxonomy" id="57060"/>
    <lineage>
        <taxon>Eukaryota</taxon>
        <taxon>Metazoa</taxon>
        <taxon>Chordata</taxon>
        <taxon>Craniata</taxon>
        <taxon>Vertebrata</taxon>
        <taxon>Euteleostomi</taxon>
        <taxon>Amphibia</taxon>
        <taxon>Batrachia</taxon>
        <taxon>Anura</taxon>
        <taxon>Neobatrachia</taxon>
        <taxon>Hyloidea</taxon>
        <taxon>Eleutherodactylidae</taxon>
        <taxon>Eleutherodactylinae</taxon>
        <taxon>Eleutherodactylus</taxon>
        <taxon>Eleutherodactylus</taxon>
    </lineage>
</organism>
<sequence length="217" mass="24182">MVRKTNLHALINVLTPMLLYGWHDLWIVHKSDPPVDIGPYTRQAAAPPCVQSVTSRLFLDIMAALLRRLACDCRRGWPLRAPGSRWCSGAGVPVDDTVNGLSEEQSQLRHTLSRFLQDHLAPKAQEIDEQNEFKDMRNFYKKLGDLGVLGITAPVEYGGSAMGYLEHVLVVEEISRVSAAVGLSYGAHSNLCINQLVRNASEAQKEKYLPKVLPKCY</sequence>
<dbReference type="GO" id="GO:0005739">
    <property type="term" value="C:mitochondrion"/>
    <property type="evidence" value="ECO:0007669"/>
    <property type="project" value="TreeGrafter"/>
</dbReference>
<evidence type="ECO:0000313" key="3">
    <source>
        <dbReference type="Proteomes" id="UP000770717"/>
    </source>
</evidence>
<evidence type="ECO:0000313" key="2">
    <source>
        <dbReference type="EMBL" id="KAG9462004.1"/>
    </source>
</evidence>
<dbReference type="GO" id="GO:0008470">
    <property type="term" value="F:3-methylbutanoyl-CoA dehydrogenase activity"/>
    <property type="evidence" value="ECO:0007669"/>
    <property type="project" value="TreeGrafter"/>
</dbReference>
<keyword evidence="3" id="KW-1185">Reference proteome</keyword>
<dbReference type="Gene3D" id="1.10.540.10">
    <property type="entry name" value="Acyl-CoA dehydrogenase/oxidase, N-terminal domain"/>
    <property type="match status" value="1"/>
</dbReference>
<dbReference type="Pfam" id="PF02771">
    <property type="entry name" value="Acyl-CoA_dh_N"/>
    <property type="match status" value="1"/>
</dbReference>
<protein>
    <recommendedName>
        <fullName evidence="1">Acyl-CoA dehydrogenase/oxidase N-terminal domain-containing protein</fullName>
    </recommendedName>
</protein>
<dbReference type="PANTHER" id="PTHR43884:SF12">
    <property type="entry name" value="ISOVALERYL-COA DEHYDROGENASE, MITOCHONDRIAL-RELATED"/>
    <property type="match status" value="1"/>
</dbReference>
<dbReference type="InterPro" id="IPR037069">
    <property type="entry name" value="AcylCoA_DH/ox_N_sf"/>
</dbReference>
<comment type="caution">
    <text evidence="2">The sequence shown here is derived from an EMBL/GenBank/DDBJ whole genome shotgun (WGS) entry which is preliminary data.</text>
</comment>
<dbReference type="SUPFAM" id="SSF56645">
    <property type="entry name" value="Acyl-CoA dehydrogenase NM domain-like"/>
    <property type="match status" value="1"/>
</dbReference>
<gene>
    <name evidence="2" type="ORF">GDO78_015151</name>
</gene>